<dbReference type="AlphaFoldDB" id="A0AAV9BI28"/>
<evidence type="ECO:0000256" key="3">
    <source>
        <dbReference type="ARBA" id="ARBA00022982"/>
    </source>
</evidence>
<dbReference type="SUPFAM" id="SSF52833">
    <property type="entry name" value="Thioredoxin-like"/>
    <property type="match status" value="1"/>
</dbReference>
<comment type="caution">
    <text evidence="7">The sequence shown here is derived from an EMBL/GenBank/DDBJ whole genome shotgun (WGS) entry which is preliminary data.</text>
</comment>
<dbReference type="Pfam" id="PF00085">
    <property type="entry name" value="Thioredoxin"/>
    <property type="match status" value="1"/>
</dbReference>
<reference evidence="7" key="2">
    <citation type="submission" date="2023-06" db="EMBL/GenBank/DDBJ databases">
        <authorList>
            <person name="Ma L."/>
            <person name="Liu K.-W."/>
            <person name="Li Z."/>
            <person name="Hsiao Y.-Y."/>
            <person name="Qi Y."/>
            <person name="Fu T."/>
            <person name="Tang G."/>
            <person name="Zhang D."/>
            <person name="Sun W.-H."/>
            <person name="Liu D.-K."/>
            <person name="Li Y."/>
            <person name="Chen G.-Z."/>
            <person name="Liu X.-D."/>
            <person name="Liao X.-Y."/>
            <person name="Jiang Y.-T."/>
            <person name="Yu X."/>
            <person name="Hao Y."/>
            <person name="Huang J."/>
            <person name="Zhao X.-W."/>
            <person name="Ke S."/>
            <person name="Chen Y.-Y."/>
            <person name="Wu W.-L."/>
            <person name="Hsu J.-L."/>
            <person name="Lin Y.-F."/>
            <person name="Huang M.-D."/>
            <person name="Li C.-Y."/>
            <person name="Huang L."/>
            <person name="Wang Z.-W."/>
            <person name="Zhao X."/>
            <person name="Zhong W.-Y."/>
            <person name="Peng D.-H."/>
            <person name="Ahmad S."/>
            <person name="Lan S."/>
            <person name="Zhang J.-S."/>
            <person name="Tsai W.-C."/>
            <person name="Van De Peer Y."/>
            <person name="Liu Z.-J."/>
        </authorList>
    </citation>
    <scope>NUCLEOTIDE SEQUENCE</scope>
    <source>
        <strain evidence="7">SCP</strain>
        <tissue evidence="7">Leaves</tissue>
    </source>
</reference>
<dbReference type="EMBL" id="JAUJYN010000003">
    <property type="protein sequence ID" value="KAK1276057.1"/>
    <property type="molecule type" value="Genomic_DNA"/>
</dbReference>
<evidence type="ECO:0000313" key="8">
    <source>
        <dbReference type="Proteomes" id="UP001179952"/>
    </source>
</evidence>
<evidence type="ECO:0000256" key="4">
    <source>
        <dbReference type="ARBA" id="ARBA00023157"/>
    </source>
</evidence>
<feature type="domain" description="Thioredoxin" evidence="6">
    <location>
        <begin position="40"/>
        <end position="177"/>
    </location>
</feature>
<dbReference type="PRINTS" id="PR00421">
    <property type="entry name" value="THIOREDOXIN"/>
</dbReference>
<keyword evidence="8" id="KW-1185">Reference proteome</keyword>
<dbReference type="Proteomes" id="UP001179952">
    <property type="component" value="Unassembled WGS sequence"/>
</dbReference>
<accession>A0AAV9BI28</accession>
<keyword evidence="1" id="KW-0813">Transport</keyword>
<dbReference type="InterPro" id="IPR036249">
    <property type="entry name" value="Thioredoxin-like_sf"/>
</dbReference>
<dbReference type="PROSITE" id="PS00194">
    <property type="entry name" value="THIOREDOXIN_1"/>
    <property type="match status" value="1"/>
</dbReference>
<dbReference type="PANTHER" id="PTHR45663:SF21">
    <property type="entry name" value="THIOREDOXIN M3, CHLOROPLASTIC"/>
    <property type="match status" value="1"/>
</dbReference>
<dbReference type="PANTHER" id="PTHR45663">
    <property type="entry name" value="GEO12009P1"/>
    <property type="match status" value="1"/>
</dbReference>
<dbReference type="InterPro" id="IPR013766">
    <property type="entry name" value="Thioredoxin_domain"/>
</dbReference>
<dbReference type="GO" id="GO:0015035">
    <property type="term" value="F:protein-disulfide reductase activity"/>
    <property type="evidence" value="ECO:0007669"/>
    <property type="project" value="InterPro"/>
</dbReference>
<dbReference type="Gene3D" id="3.40.30.10">
    <property type="entry name" value="Glutaredoxin"/>
    <property type="match status" value="1"/>
</dbReference>
<organism evidence="7 8">
    <name type="scientific">Acorus gramineus</name>
    <name type="common">Dwarf sweet flag</name>
    <dbReference type="NCBI Taxonomy" id="55184"/>
    <lineage>
        <taxon>Eukaryota</taxon>
        <taxon>Viridiplantae</taxon>
        <taxon>Streptophyta</taxon>
        <taxon>Embryophyta</taxon>
        <taxon>Tracheophyta</taxon>
        <taxon>Spermatophyta</taxon>
        <taxon>Magnoliopsida</taxon>
        <taxon>Liliopsida</taxon>
        <taxon>Acoraceae</taxon>
        <taxon>Acorus</taxon>
    </lineage>
</organism>
<dbReference type="PROSITE" id="PS51352">
    <property type="entry name" value="THIOREDOXIN_2"/>
    <property type="match status" value="1"/>
</dbReference>
<sequence>MATACTAPRGLSCSSPMANRALSFPPLIHRKTHLQKAFLSLPRSPVRRPAVSSTAGKLRRVGLMTVVCAMQGKYSAIAGSSWKDSVLQSNIPVLVTFWAPWCGPCRMVHQVIDEVSEEYAGRVHFYRLNTDENPKLTSEYGVVSIPTVLLFKNGEKQRLITGTMPKSVYVTAIENSL</sequence>
<dbReference type="InterPro" id="IPR017937">
    <property type="entry name" value="Thioredoxin_CS"/>
</dbReference>
<gene>
    <name evidence="7" type="ORF">QJS04_geneDACA001810</name>
</gene>
<keyword evidence="5" id="KW-0676">Redox-active center</keyword>
<evidence type="ECO:0000259" key="6">
    <source>
        <dbReference type="PROSITE" id="PS51352"/>
    </source>
</evidence>
<evidence type="ECO:0000256" key="1">
    <source>
        <dbReference type="ARBA" id="ARBA00022448"/>
    </source>
</evidence>
<dbReference type="GO" id="GO:0005737">
    <property type="term" value="C:cytoplasm"/>
    <property type="evidence" value="ECO:0007669"/>
    <property type="project" value="TreeGrafter"/>
</dbReference>
<evidence type="ECO:0000313" key="7">
    <source>
        <dbReference type="EMBL" id="KAK1276057.1"/>
    </source>
</evidence>
<keyword evidence="2" id="KW-0809">Transit peptide</keyword>
<name>A0AAV9BI28_ACOGR</name>
<keyword evidence="4" id="KW-1015">Disulfide bond</keyword>
<dbReference type="FunFam" id="3.40.30.10:FF:000001">
    <property type="entry name" value="Thioredoxin"/>
    <property type="match status" value="1"/>
</dbReference>
<keyword evidence="3" id="KW-0249">Electron transport</keyword>
<evidence type="ECO:0000256" key="2">
    <source>
        <dbReference type="ARBA" id="ARBA00022946"/>
    </source>
</evidence>
<dbReference type="CDD" id="cd02947">
    <property type="entry name" value="TRX_family"/>
    <property type="match status" value="1"/>
</dbReference>
<dbReference type="NCBIfam" id="TIGR01068">
    <property type="entry name" value="thioredoxin"/>
    <property type="match status" value="1"/>
</dbReference>
<proteinExistence type="predicted"/>
<evidence type="ECO:0000256" key="5">
    <source>
        <dbReference type="ARBA" id="ARBA00023284"/>
    </source>
</evidence>
<reference evidence="7" key="1">
    <citation type="journal article" date="2023" name="Nat. Commun.">
        <title>Diploid and tetraploid genomes of Acorus and the evolution of monocots.</title>
        <authorList>
            <person name="Ma L."/>
            <person name="Liu K.W."/>
            <person name="Li Z."/>
            <person name="Hsiao Y.Y."/>
            <person name="Qi Y."/>
            <person name="Fu T."/>
            <person name="Tang G.D."/>
            <person name="Zhang D."/>
            <person name="Sun W.H."/>
            <person name="Liu D.K."/>
            <person name="Li Y."/>
            <person name="Chen G.Z."/>
            <person name="Liu X.D."/>
            <person name="Liao X.Y."/>
            <person name="Jiang Y.T."/>
            <person name="Yu X."/>
            <person name="Hao Y."/>
            <person name="Huang J."/>
            <person name="Zhao X.W."/>
            <person name="Ke S."/>
            <person name="Chen Y.Y."/>
            <person name="Wu W.L."/>
            <person name="Hsu J.L."/>
            <person name="Lin Y.F."/>
            <person name="Huang M.D."/>
            <person name="Li C.Y."/>
            <person name="Huang L."/>
            <person name="Wang Z.W."/>
            <person name="Zhao X."/>
            <person name="Zhong W.Y."/>
            <person name="Peng D.H."/>
            <person name="Ahmad S."/>
            <person name="Lan S."/>
            <person name="Zhang J.S."/>
            <person name="Tsai W.C."/>
            <person name="Van de Peer Y."/>
            <person name="Liu Z.J."/>
        </authorList>
    </citation>
    <scope>NUCLEOTIDE SEQUENCE</scope>
    <source>
        <strain evidence="7">SCP</strain>
    </source>
</reference>
<dbReference type="InterPro" id="IPR005746">
    <property type="entry name" value="Thioredoxin"/>
</dbReference>
<protein>
    <recommendedName>
        <fullName evidence="6">Thioredoxin domain-containing protein</fullName>
    </recommendedName>
</protein>